<keyword evidence="1" id="KW-0472">Membrane</keyword>
<evidence type="ECO:0000256" key="1">
    <source>
        <dbReference type="SAM" id="Phobius"/>
    </source>
</evidence>
<dbReference type="AlphaFoldDB" id="A0A1L3ZMB9"/>
<name>A0A1L3ZMB9_RHILE</name>
<accession>A0A1L3ZMB9</accession>
<dbReference type="EMBL" id="CP018231">
    <property type="protein sequence ID" value="API56803.1"/>
    <property type="molecule type" value="Genomic_DNA"/>
</dbReference>
<sequence length="66" mass="6829">MLSTSWIVRVLGVVAAIALVAAIIHANIAISKQSADRAAAEDAAKRVMTYDPGKASFVDGTTGKTK</sequence>
<organism evidence="2 3">
    <name type="scientific">Rhizobium leguminosarum</name>
    <dbReference type="NCBI Taxonomy" id="384"/>
    <lineage>
        <taxon>Bacteria</taxon>
        <taxon>Pseudomonadati</taxon>
        <taxon>Pseudomonadota</taxon>
        <taxon>Alphaproteobacteria</taxon>
        <taxon>Hyphomicrobiales</taxon>
        <taxon>Rhizobiaceae</taxon>
        <taxon>Rhizobium/Agrobacterium group</taxon>
        <taxon>Rhizobium</taxon>
    </lineage>
</organism>
<evidence type="ECO:0000313" key="2">
    <source>
        <dbReference type="EMBL" id="API56803.1"/>
    </source>
</evidence>
<protein>
    <submittedName>
        <fullName evidence="2">Uncharacterized protein</fullName>
    </submittedName>
</protein>
<dbReference type="Proteomes" id="UP000183050">
    <property type="component" value="Plasmid unnamed3"/>
</dbReference>
<evidence type="ECO:0000313" key="3">
    <source>
        <dbReference type="Proteomes" id="UP000183050"/>
    </source>
</evidence>
<keyword evidence="1" id="KW-0812">Transmembrane</keyword>
<proteinExistence type="predicted"/>
<keyword evidence="1" id="KW-1133">Transmembrane helix</keyword>
<feature type="transmembrane region" description="Helical" evidence="1">
    <location>
        <begin position="6"/>
        <end position="28"/>
    </location>
</feature>
<gene>
    <name evidence="2" type="ORF">BMW22_35950</name>
</gene>
<geneLocation type="plasmid" evidence="3">
    <name>unnamed3 sequence</name>
</geneLocation>
<reference evidence="2 3" key="1">
    <citation type="submission" date="2016-11" db="EMBL/GenBank/DDBJ databases">
        <title>Rhizobium leguminosarum bv. viciae strain Vaf12 isolated from Vavilovia formosa root nodules from Russia, Dagestan.</title>
        <authorList>
            <person name="Kimeklis A."/>
        </authorList>
    </citation>
    <scope>NUCLEOTIDE SEQUENCE [LARGE SCALE GENOMIC DNA]</scope>
    <source>
        <strain evidence="2 3">Vaf-108</strain>
        <plasmid evidence="3">Plasmid unnamed3 sequence</plasmid>
    </source>
</reference>
<keyword evidence="2" id="KW-0614">Plasmid</keyword>